<comment type="caution">
    <text evidence="2">The sequence shown here is derived from an EMBL/GenBank/DDBJ whole genome shotgun (WGS) entry which is preliminary data.</text>
</comment>
<name>A0A101QTG7_9ACTN</name>
<organism evidence="2 3">
    <name type="scientific">Streptomyces longwoodensis</name>
    <dbReference type="NCBI Taxonomy" id="68231"/>
    <lineage>
        <taxon>Bacteria</taxon>
        <taxon>Bacillati</taxon>
        <taxon>Actinomycetota</taxon>
        <taxon>Actinomycetes</taxon>
        <taxon>Kitasatosporales</taxon>
        <taxon>Streptomycetaceae</taxon>
        <taxon>Streptomyces</taxon>
    </lineage>
</organism>
<reference evidence="2 3" key="1">
    <citation type="submission" date="2015-10" db="EMBL/GenBank/DDBJ databases">
        <title>Draft genome sequence of Streptomyces longwoodensis DSM 41677, type strain for the species Streptomyces longwoodensis.</title>
        <authorList>
            <person name="Ruckert C."/>
            <person name="Winkler A."/>
            <person name="Kalinowski J."/>
            <person name="Kampfer P."/>
            <person name="Glaeser S."/>
        </authorList>
    </citation>
    <scope>NUCLEOTIDE SEQUENCE [LARGE SCALE GENOMIC DNA]</scope>
    <source>
        <strain evidence="2 3">DSM 41677</strain>
    </source>
</reference>
<gene>
    <name evidence="2" type="ORF">AQJ30_23240</name>
</gene>
<dbReference type="GeneID" id="91427531"/>
<protein>
    <submittedName>
        <fullName evidence="2">Uncharacterized protein</fullName>
    </submittedName>
</protein>
<dbReference type="Proteomes" id="UP000053271">
    <property type="component" value="Unassembled WGS sequence"/>
</dbReference>
<feature type="region of interest" description="Disordered" evidence="1">
    <location>
        <begin position="1"/>
        <end position="26"/>
    </location>
</feature>
<dbReference type="EMBL" id="LMWS01000031">
    <property type="protein sequence ID" value="KUN35627.1"/>
    <property type="molecule type" value="Genomic_DNA"/>
</dbReference>
<dbReference type="RefSeq" id="WP_067237377.1">
    <property type="nucleotide sequence ID" value="NZ_KQ948557.1"/>
</dbReference>
<dbReference type="AlphaFoldDB" id="A0A101QTG7"/>
<keyword evidence="3" id="KW-1185">Reference proteome</keyword>
<evidence type="ECO:0000313" key="2">
    <source>
        <dbReference type="EMBL" id="KUN35627.1"/>
    </source>
</evidence>
<evidence type="ECO:0000313" key="3">
    <source>
        <dbReference type="Proteomes" id="UP000053271"/>
    </source>
</evidence>
<dbReference type="Pfam" id="PF19534">
    <property type="entry name" value="DUF6059"/>
    <property type="match status" value="1"/>
</dbReference>
<dbReference type="InterPro" id="IPR045701">
    <property type="entry name" value="DUF6059"/>
</dbReference>
<accession>A0A101QTG7</accession>
<proteinExistence type="predicted"/>
<feature type="compositionally biased region" description="Basic and acidic residues" evidence="1">
    <location>
        <begin position="1"/>
        <end position="12"/>
    </location>
</feature>
<evidence type="ECO:0000256" key="1">
    <source>
        <dbReference type="SAM" id="MobiDB-lite"/>
    </source>
</evidence>
<sequence>MEQDEQRERPREAGAQPPPRAVPAYRGRTRAERWLRELWRSLVTYGATCVGPTACLEALLYAAPAASVHDPLVLLARADRAPGAGGPPPAHPERLRQDVPLTPAERLWASELWPAYYGPRPTAGDD</sequence>